<feature type="domain" description="Solute-binding protein family 5" evidence="2">
    <location>
        <begin position="81"/>
        <end position="404"/>
    </location>
</feature>
<keyword evidence="4" id="KW-1185">Reference proteome</keyword>
<dbReference type="AlphaFoldDB" id="A0A430HXJ0"/>
<dbReference type="EMBL" id="RXHJ01000011">
    <property type="protein sequence ID" value="RSZ62387.1"/>
    <property type="molecule type" value="Genomic_DNA"/>
</dbReference>
<dbReference type="InterPro" id="IPR000914">
    <property type="entry name" value="SBP_5_dom"/>
</dbReference>
<dbReference type="Gene3D" id="3.40.190.10">
    <property type="entry name" value="Periplasmic binding protein-like II"/>
    <property type="match status" value="1"/>
</dbReference>
<dbReference type="GO" id="GO:0015833">
    <property type="term" value="P:peptide transport"/>
    <property type="evidence" value="ECO:0007669"/>
    <property type="project" value="TreeGrafter"/>
</dbReference>
<dbReference type="Proteomes" id="UP000274907">
    <property type="component" value="Unassembled WGS sequence"/>
</dbReference>
<dbReference type="InterPro" id="IPR039424">
    <property type="entry name" value="SBP_5"/>
</dbReference>
<evidence type="ECO:0000259" key="2">
    <source>
        <dbReference type="Pfam" id="PF00496"/>
    </source>
</evidence>
<organism evidence="3 4">
    <name type="scientific">Corynebacterium hylobatis</name>
    <dbReference type="NCBI Taxonomy" id="1859290"/>
    <lineage>
        <taxon>Bacteria</taxon>
        <taxon>Bacillati</taxon>
        <taxon>Actinomycetota</taxon>
        <taxon>Actinomycetes</taxon>
        <taxon>Mycobacteriales</taxon>
        <taxon>Corynebacteriaceae</taxon>
        <taxon>Corynebacterium</taxon>
    </lineage>
</organism>
<feature type="chain" id="PRO_5038531459" evidence="1">
    <location>
        <begin position="28"/>
        <end position="497"/>
    </location>
</feature>
<proteinExistence type="predicted"/>
<comment type="caution">
    <text evidence="3">The sequence shown here is derived from an EMBL/GenBank/DDBJ whole genome shotgun (WGS) entry which is preliminary data.</text>
</comment>
<dbReference type="InterPro" id="IPR030678">
    <property type="entry name" value="Peptide/Ni-bd"/>
</dbReference>
<name>A0A430HXJ0_9CORY</name>
<dbReference type="PIRSF" id="PIRSF002741">
    <property type="entry name" value="MppA"/>
    <property type="match status" value="1"/>
</dbReference>
<evidence type="ECO:0000313" key="3">
    <source>
        <dbReference type="EMBL" id="RSZ62387.1"/>
    </source>
</evidence>
<dbReference type="RefSeq" id="WP_126121116.1">
    <property type="nucleotide sequence ID" value="NZ_RXHJ01000011.1"/>
</dbReference>
<dbReference type="SUPFAM" id="SSF53850">
    <property type="entry name" value="Periplasmic binding protein-like II"/>
    <property type="match status" value="1"/>
</dbReference>
<protein>
    <submittedName>
        <fullName evidence="3">ABC transporter substrate-binding protein</fullName>
    </submittedName>
</protein>
<sequence length="497" mass="52875">MSVRKAVVACVALIGLLAAACSAGSTAGRVGRVAGEDTIVLGTTGAPASLDFTTTGGAAIPQALMSNIYEGLVRIDAAGDIIPHLATSWEVSEDATDYLFHLREGVSFSDGSPFNAQSAKFSIDYVRDSWSNGLKSQMDVVSGVTAVDEHTLRVTLSRPSQQWLWSMGTLTGAMMSPTGVDRLATHPVGTGPYELERFAVGESIAFTARADYWGDAARADAAIRYFADAPSAVNALRSGDIDVVWAMQSPELLDTLPEEHTVQVGTTNGEVLVSMNNRRAPFDDPDVRRAVAHAVDRDALNLVVWEGLATDTGGAPVPPTDPWFTGHDHAPHDPDLARELLDGREPAITISVPSLPYAQAVSELLYSQLRDVGFDVTLHTVEFPAVWLTEVMSAHNYDMSIIAHVEARDIPALFGSPDYYLGYDNAGVRAELLAADTAATAQEQTEHMRVAVDTIMSEAGALTVFNLPNIVITAPGVTGVNPTVVTDALALSGMEKQ</sequence>
<dbReference type="GO" id="GO:0042597">
    <property type="term" value="C:periplasmic space"/>
    <property type="evidence" value="ECO:0007669"/>
    <property type="project" value="UniProtKB-ARBA"/>
</dbReference>
<dbReference type="PANTHER" id="PTHR30290">
    <property type="entry name" value="PERIPLASMIC BINDING COMPONENT OF ABC TRANSPORTER"/>
    <property type="match status" value="1"/>
</dbReference>
<evidence type="ECO:0000256" key="1">
    <source>
        <dbReference type="SAM" id="SignalP"/>
    </source>
</evidence>
<gene>
    <name evidence="3" type="ORF">EAH68_09610</name>
</gene>
<dbReference type="OrthoDB" id="9796817at2"/>
<evidence type="ECO:0000313" key="4">
    <source>
        <dbReference type="Proteomes" id="UP000274907"/>
    </source>
</evidence>
<dbReference type="Gene3D" id="3.10.105.10">
    <property type="entry name" value="Dipeptide-binding Protein, Domain 3"/>
    <property type="match status" value="1"/>
</dbReference>
<dbReference type="Pfam" id="PF00496">
    <property type="entry name" value="SBP_bac_5"/>
    <property type="match status" value="1"/>
</dbReference>
<feature type="signal peptide" evidence="1">
    <location>
        <begin position="1"/>
        <end position="27"/>
    </location>
</feature>
<dbReference type="GO" id="GO:0043190">
    <property type="term" value="C:ATP-binding cassette (ABC) transporter complex"/>
    <property type="evidence" value="ECO:0007669"/>
    <property type="project" value="InterPro"/>
</dbReference>
<accession>A0A430HXJ0</accession>
<keyword evidence="1" id="KW-0732">Signal</keyword>
<dbReference type="GO" id="GO:1904680">
    <property type="term" value="F:peptide transmembrane transporter activity"/>
    <property type="evidence" value="ECO:0007669"/>
    <property type="project" value="TreeGrafter"/>
</dbReference>
<dbReference type="CDD" id="cd08494">
    <property type="entry name" value="PBP2_NikA_DppA_OppA_like_6"/>
    <property type="match status" value="1"/>
</dbReference>
<reference evidence="3 4" key="1">
    <citation type="submission" date="2018-12" db="EMBL/GenBank/DDBJ databases">
        <title>YIM 101343 draft genome.</title>
        <authorList>
            <person name="Chen X."/>
        </authorList>
    </citation>
    <scope>NUCLEOTIDE SEQUENCE [LARGE SCALE GENOMIC DNA]</scope>
    <source>
        <strain evidence="3 4">YIM 101343</strain>
    </source>
</reference>
<dbReference type="PROSITE" id="PS51257">
    <property type="entry name" value="PROKAR_LIPOPROTEIN"/>
    <property type="match status" value="1"/>
</dbReference>